<dbReference type="AlphaFoldDB" id="A0A2I7N981"/>
<dbReference type="KEGG" id="nba:CUN60_12040"/>
<reference evidence="2" key="1">
    <citation type="submission" date="2017-11" db="EMBL/GenBank/DDBJ databases">
        <authorList>
            <person name="Chan K.G."/>
            <person name="Lee L.S."/>
        </authorList>
    </citation>
    <scope>NUCLEOTIDE SEQUENCE [LARGE SCALE GENOMIC DNA]</scope>
    <source>
        <strain evidence="2">DSM 100970</strain>
    </source>
</reference>
<gene>
    <name evidence="1" type="ORF">CUN60_12040</name>
</gene>
<proteinExistence type="predicted"/>
<dbReference type="EMBL" id="CP024847">
    <property type="protein sequence ID" value="AUR52991.1"/>
    <property type="molecule type" value="Genomic_DNA"/>
</dbReference>
<evidence type="ECO:0000313" key="1">
    <source>
        <dbReference type="EMBL" id="AUR52991.1"/>
    </source>
</evidence>
<sequence>MELSIGTKKEADCLRIAPLLERYPASWFKAMYDLSIDHELTALCNILNAAAAGDDPVKPAISFRIFDSGF</sequence>
<evidence type="ECO:0000313" key="2">
    <source>
        <dbReference type="Proteomes" id="UP000236655"/>
    </source>
</evidence>
<name>A0A2I7N981_9NEIS</name>
<accession>A0A2I7N981</accession>
<keyword evidence="2" id="KW-1185">Reference proteome</keyword>
<dbReference type="Proteomes" id="UP000236655">
    <property type="component" value="Chromosome"/>
</dbReference>
<protein>
    <submittedName>
        <fullName evidence="1">Uncharacterized protein</fullName>
    </submittedName>
</protein>
<organism evidence="1 2">
    <name type="scientific">Aquella oligotrophica</name>
    <dbReference type="NCBI Taxonomy" id="2067065"/>
    <lineage>
        <taxon>Bacteria</taxon>
        <taxon>Pseudomonadati</taxon>
        <taxon>Pseudomonadota</taxon>
        <taxon>Betaproteobacteria</taxon>
        <taxon>Neisseriales</taxon>
        <taxon>Neisseriaceae</taxon>
        <taxon>Aquella</taxon>
    </lineage>
</organism>